<gene>
    <name evidence="1" type="ORF">BDN72DRAFT_894101</name>
</gene>
<reference evidence="1 2" key="1">
    <citation type="journal article" date="2019" name="Nat. Ecol. Evol.">
        <title>Megaphylogeny resolves global patterns of mushroom evolution.</title>
        <authorList>
            <person name="Varga T."/>
            <person name="Krizsan K."/>
            <person name="Foldi C."/>
            <person name="Dima B."/>
            <person name="Sanchez-Garcia M."/>
            <person name="Sanchez-Ramirez S."/>
            <person name="Szollosi G.J."/>
            <person name="Szarkandi J.G."/>
            <person name="Papp V."/>
            <person name="Albert L."/>
            <person name="Andreopoulos W."/>
            <person name="Angelini C."/>
            <person name="Antonin V."/>
            <person name="Barry K.W."/>
            <person name="Bougher N.L."/>
            <person name="Buchanan P."/>
            <person name="Buyck B."/>
            <person name="Bense V."/>
            <person name="Catcheside P."/>
            <person name="Chovatia M."/>
            <person name="Cooper J."/>
            <person name="Damon W."/>
            <person name="Desjardin D."/>
            <person name="Finy P."/>
            <person name="Geml J."/>
            <person name="Haridas S."/>
            <person name="Hughes K."/>
            <person name="Justo A."/>
            <person name="Karasinski D."/>
            <person name="Kautmanova I."/>
            <person name="Kiss B."/>
            <person name="Kocsube S."/>
            <person name="Kotiranta H."/>
            <person name="LaButti K.M."/>
            <person name="Lechner B.E."/>
            <person name="Liimatainen K."/>
            <person name="Lipzen A."/>
            <person name="Lukacs Z."/>
            <person name="Mihaltcheva S."/>
            <person name="Morgado L.N."/>
            <person name="Niskanen T."/>
            <person name="Noordeloos M.E."/>
            <person name="Ohm R.A."/>
            <person name="Ortiz-Santana B."/>
            <person name="Ovrebo C."/>
            <person name="Racz N."/>
            <person name="Riley R."/>
            <person name="Savchenko A."/>
            <person name="Shiryaev A."/>
            <person name="Soop K."/>
            <person name="Spirin V."/>
            <person name="Szebenyi C."/>
            <person name="Tomsovsky M."/>
            <person name="Tulloss R.E."/>
            <person name="Uehling J."/>
            <person name="Grigoriev I.V."/>
            <person name="Vagvolgyi C."/>
            <person name="Papp T."/>
            <person name="Martin F.M."/>
            <person name="Miettinen O."/>
            <person name="Hibbett D.S."/>
            <person name="Nagy L.G."/>
        </authorList>
    </citation>
    <scope>NUCLEOTIDE SEQUENCE [LARGE SCALE GENOMIC DNA]</scope>
    <source>
        <strain evidence="1 2">NL-1719</strain>
    </source>
</reference>
<protein>
    <submittedName>
        <fullName evidence="1">Alpha/beta-hydrolase</fullName>
    </submittedName>
</protein>
<organism evidence="1 2">
    <name type="scientific">Pluteus cervinus</name>
    <dbReference type="NCBI Taxonomy" id="181527"/>
    <lineage>
        <taxon>Eukaryota</taxon>
        <taxon>Fungi</taxon>
        <taxon>Dikarya</taxon>
        <taxon>Basidiomycota</taxon>
        <taxon>Agaricomycotina</taxon>
        <taxon>Agaricomycetes</taxon>
        <taxon>Agaricomycetidae</taxon>
        <taxon>Agaricales</taxon>
        <taxon>Pluteineae</taxon>
        <taxon>Pluteaceae</taxon>
        <taxon>Pluteus</taxon>
    </lineage>
</organism>
<dbReference type="EMBL" id="ML208277">
    <property type="protein sequence ID" value="TFK73263.1"/>
    <property type="molecule type" value="Genomic_DNA"/>
</dbReference>
<sequence length="315" mass="35214">MLTLTRSSFRHCAASGDKILTRSITPKSYRLFTTNEQPQVVDLDYNAAIPADGNANKGALVILHGLFGSKRNWGSLTKAFMRDLKRPVYALDLRNQGSSPHASPMTYTHMAADVLYFARQRSLSGITLLGHSMGGKVAMALALQTDLPEGLLSKLIVEDVAPARTEISASFKEYVKGMQAIEAASVKSRKEATEILEQYEKDPSIHQFLLTNLHVPSASSKEVAKFQIPLTLIGESIPEIGWFPYAPGERTWNGPTLFVKGSRSKYINRHNLPICKQFFPSMKLEELDTDHWVHSEKPNDFKEMVLRFMRESESA</sequence>
<dbReference type="Proteomes" id="UP000308600">
    <property type="component" value="Unassembled WGS sequence"/>
</dbReference>
<accession>A0ACD3B5D7</accession>
<keyword evidence="2" id="KW-1185">Reference proteome</keyword>
<name>A0ACD3B5D7_9AGAR</name>
<evidence type="ECO:0000313" key="2">
    <source>
        <dbReference type="Proteomes" id="UP000308600"/>
    </source>
</evidence>
<proteinExistence type="predicted"/>
<evidence type="ECO:0000313" key="1">
    <source>
        <dbReference type="EMBL" id="TFK73263.1"/>
    </source>
</evidence>